<reference evidence="1 2" key="1">
    <citation type="journal article" date="2018" name="Nat. Ecol. Evol.">
        <title>Pezizomycetes genomes reveal the molecular basis of ectomycorrhizal truffle lifestyle.</title>
        <authorList>
            <person name="Murat C."/>
            <person name="Payen T."/>
            <person name="Noel B."/>
            <person name="Kuo A."/>
            <person name="Morin E."/>
            <person name="Chen J."/>
            <person name="Kohler A."/>
            <person name="Krizsan K."/>
            <person name="Balestrini R."/>
            <person name="Da Silva C."/>
            <person name="Montanini B."/>
            <person name="Hainaut M."/>
            <person name="Levati E."/>
            <person name="Barry K.W."/>
            <person name="Belfiori B."/>
            <person name="Cichocki N."/>
            <person name="Clum A."/>
            <person name="Dockter R.B."/>
            <person name="Fauchery L."/>
            <person name="Guy J."/>
            <person name="Iotti M."/>
            <person name="Le Tacon F."/>
            <person name="Lindquist E.A."/>
            <person name="Lipzen A."/>
            <person name="Malagnac F."/>
            <person name="Mello A."/>
            <person name="Molinier V."/>
            <person name="Miyauchi S."/>
            <person name="Poulain J."/>
            <person name="Riccioni C."/>
            <person name="Rubini A."/>
            <person name="Sitrit Y."/>
            <person name="Splivallo R."/>
            <person name="Traeger S."/>
            <person name="Wang M."/>
            <person name="Zifcakova L."/>
            <person name="Wipf D."/>
            <person name="Zambonelli A."/>
            <person name="Paolocci F."/>
            <person name="Nowrousian M."/>
            <person name="Ottonello S."/>
            <person name="Baldrian P."/>
            <person name="Spatafora J.W."/>
            <person name="Henrissat B."/>
            <person name="Nagy L.G."/>
            <person name="Aury J.M."/>
            <person name="Wincker P."/>
            <person name="Grigoriev I.V."/>
            <person name="Bonfante P."/>
            <person name="Martin F.M."/>
        </authorList>
    </citation>
    <scope>NUCLEOTIDE SEQUENCE [LARGE SCALE GENOMIC DNA]</scope>
    <source>
        <strain evidence="1 2">RN42</strain>
    </source>
</reference>
<dbReference type="Proteomes" id="UP000275078">
    <property type="component" value="Unassembled WGS sequence"/>
</dbReference>
<evidence type="ECO:0000313" key="1">
    <source>
        <dbReference type="EMBL" id="RPA70819.1"/>
    </source>
</evidence>
<name>A0A3N4H7I9_ASCIM</name>
<keyword evidence="2" id="KW-1185">Reference proteome</keyword>
<proteinExistence type="predicted"/>
<protein>
    <submittedName>
        <fullName evidence="1">Uncharacterized protein</fullName>
    </submittedName>
</protein>
<sequence length="147" mass="16774">MLIDNYYAPFNPPTDPYEFKGINDRDSVRMKVLKSGYNSFIFSLKAGVNNVYVSGVAEARVSFILLTNINTGVRPAGAPWNYVMVIEYTLQQWYELGEGIKLFSHWRILGSTLGFCRSQWIDFHRIPRILTIAERNDPTTPPPGGWP</sequence>
<gene>
    <name evidence="1" type="ORF">BJ508DRAFT_336750</name>
</gene>
<organism evidence="1 2">
    <name type="scientific">Ascobolus immersus RN42</name>
    <dbReference type="NCBI Taxonomy" id="1160509"/>
    <lineage>
        <taxon>Eukaryota</taxon>
        <taxon>Fungi</taxon>
        <taxon>Dikarya</taxon>
        <taxon>Ascomycota</taxon>
        <taxon>Pezizomycotina</taxon>
        <taxon>Pezizomycetes</taxon>
        <taxon>Pezizales</taxon>
        <taxon>Ascobolaceae</taxon>
        <taxon>Ascobolus</taxon>
    </lineage>
</organism>
<dbReference type="AlphaFoldDB" id="A0A3N4H7I9"/>
<evidence type="ECO:0000313" key="2">
    <source>
        <dbReference type="Proteomes" id="UP000275078"/>
    </source>
</evidence>
<dbReference type="EMBL" id="ML120043">
    <property type="protein sequence ID" value="RPA70819.1"/>
    <property type="molecule type" value="Genomic_DNA"/>
</dbReference>
<accession>A0A3N4H7I9</accession>